<evidence type="ECO:0000313" key="2">
    <source>
        <dbReference type="Proteomes" id="UP001634747"/>
    </source>
</evidence>
<reference evidence="1 2" key="1">
    <citation type="submission" date="2024-12" db="EMBL/GenBank/DDBJ databases">
        <authorList>
            <person name="Lee Y."/>
        </authorList>
    </citation>
    <scope>NUCLEOTIDE SEQUENCE [LARGE SCALE GENOMIC DNA]</scope>
    <source>
        <strain evidence="1 2">03SUJ4</strain>
    </source>
</reference>
<comment type="caution">
    <text evidence="1">The sequence shown here is derived from an EMBL/GenBank/DDBJ whole genome shotgun (WGS) entry which is preliminary data.</text>
</comment>
<name>A0ABW9KJD7_9BACT</name>
<dbReference type="EMBL" id="JBJYXY010000001">
    <property type="protein sequence ID" value="MFN2975905.1"/>
    <property type="molecule type" value="Genomic_DNA"/>
</dbReference>
<gene>
    <name evidence="1" type="ORF">ACK2TP_09030</name>
</gene>
<accession>A0ABW9KJD7</accession>
<proteinExistence type="predicted"/>
<organism evidence="1 2">
    <name type="scientific">Terriglobus aquaticus</name>
    <dbReference type="NCBI Taxonomy" id="940139"/>
    <lineage>
        <taxon>Bacteria</taxon>
        <taxon>Pseudomonadati</taxon>
        <taxon>Acidobacteriota</taxon>
        <taxon>Terriglobia</taxon>
        <taxon>Terriglobales</taxon>
        <taxon>Acidobacteriaceae</taxon>
        <taxon>Terriglobus</taxon>
    </lineage>
</organism>
<dbReference type="Proteomes" id="UP001634747">
    <property type="component" value="Unassembled WGS sequence"/>
</dbReference>
<protein>
    <submittedName>
        <fullName evidence="1">Uncharacterized protein</fullName>
    </submittedName>
</protein>
<evidence type="ECO:0000313" key="1">
    <source>
        <dbReference type="EMBL" id="MFN2975905.1"/>
    </source>
</evidence>
<sequence>MSIRTCRLTVCATLCGAAFVTVGRTATAQSAALIGGNQVQRVENQQKQMAAEARQKKMETDAARLVEMAQQLKTSVDKTNKDVLSVDVIKEAERIEKLAREVREGMRQ</sequence>
<keyword evidence="2" id="KW-1185">Reference proteome</keyword>
<dbReference type="RefSeq" id="WP_263412589.1">
    <property type="nucleotide sequence ID" value="NZ_BAABBH010000001.1"/>
</dbReference>